<sequence length="107" mass="12617">MYIVNVQYCTCFDLSLRSHFVRRDRITLPSFLPLNVKVNWIWNGSCDDNILLPTLIKEDCSIHVCMFILGSKNPSAFFCFRVLYLHSMCLLLEYGMRMKDILIFKLN</sequence>
<accession>A0A8J5JUK5</accession>
<organism evidence="1 2">
    <name type="scientific">Homarus americanus</name>
    <name type="common">American lobster</name>
    <dbReference type="NCBI Taxonomy" id="6706"/>
    <lineage>
        <taxon>Eukaryota</taxon>
        <taxon>Metazoa</taxon>
        <taxon>Ecdysozoa</taxon>
        <taxon>Arthropoda</taxon>
        <taxon>Crustacea</taxon>
        <taxon>Multicrustacea</taxon>
        <taxon>Malacostraca</taxon>
        <taxon>Eumalacostraca</taxon>
        <taxon>Eucarida</taxon>
        <taxon>Decapoda</taxon>
        <taxon>Pleocyemata</taxon>
        <taxon>Astacidea</taxon>
        <taxon>Nephropoidea</taxon>
        <taxon>Nephropidae</taxon>
        <taxon>Homarus</taxon>
    </lineage>
</organism>
<dbReference type="Proteomes" id="UP000747542">
    <property type="component" value="Unassembled WGS sequence"/>
</dbReference>
<name>A0A8J5JUK5_HOMAM</name>
<protein>
    <submittedName>
        <fullName evidence="1">Uncharacterized protein</fullName>
    </submittedName>
</protein>
<gene>
    <name evidence="1" type="ORF">Hamer_G003631</name>
</gene>
<dbReference type="AlphaFoldDB" id="A0A8J5JUK5"/>
<evidence type="ECO:0000313" key="1">
    <source>
        <dbReference type="EMBL" id="KAG7164427.1"/>
    </source>
</evidence>
<comment type="caution">
    <text evidence="1">The sequence shown here is derived from an EMBL/GenBank/DDBJ whole genome shotgun (WGS) entry which is preliminary data.</text>
</comment>
<proteinExistence type="predicted"/>
<dbReference type="EMBL" id="JAHLQT010025476">
    <property type="protein sequence ID" value="KAG7164427.1"/>
    <property type="molecule type" value="Genomic_DNA"/>
</dbReference>
<evidence type="ECO:0000313" key="2">
    <source>
        <dbReference type="Proteomes" id="UP000747542"/>
    </source>
</evidence>
<reference evidence="1" key="1">
    <citation type="journal article" date="2021" name="Sci. Adv.">
        <title>The American lobster genome reveals insights on longevity, neural, and immune adaptations.</title>
        <authorList>
            <person name="Polinski J.M."/>
            <person name="Zimin A.V."/>
            <person name="Clark K.F."/>
            <person name="Kohn A.B."/>
            <person name="Sadowski N."/>
            <person name="Timp W."/>
            <person name="Ptitsyn A."/>
            <person name="Khanna P."/>
            <person name="Romanova D.Y."/>
            <person name="Williams P."/>
            <person name="Greenwood S.J."/>
            <person name="Moroz L.L."/>
            <person name="Walt D.R."/>
            <person name="Bodnar A.G."/>
        </authorList>
    </citation>
    <scope>NUCLEOTIDE SEQUENCE</scope>
    <source>
        <strain evidence="1">GMGI-L3</strain>
    </source>
</reference>
<keyword evidence="2" id="KW-1185">Reference proteome</keyword>